<proteinExistence type="predicted"/>
<evidence type="ECO:0000256" key="1">
    <source>
        <dbReference type="SAM" id="Phobius"/>
    </source>
</evidence>
<keyword evidence="1" id="KW-0812">Transmembrane</keyword>
<gene>
    <name evidence="2" type="primary">ORF3a</name>
</gene>
<name>A0A2U8Z8X4_TGEV</name>
<organism evidence="2">
    <name type="scientific">Porcine respiratory coronavirus</name>
    <dbReference type="NCBI Taxonomy" id="11146"/>
    <lineage>
        <taxon>Viruses</taxon>
        <taxon>Riboviria</taxon>
        <taxon>Orthornavirae</taxon>
        <taxon>Pisuviricota</taxon>
        <taxon>Pisoniviricetes</taxon>
        <taxon>Nidovirales</taxon>
        <taxon>Cornidovirineae</taxon>
        <taxon>Coronaviridae</taxon>
        <taxon>Orthocoronavirinae</taxon>
        <taxon>Alphacoronavirus</taxon>
        <taxon>Tegacovirus</taxon>
        <taxon>Alphacoronavirus suis</taxon>
        <taxon>Alphacoronavirus 1</taxon>
    </lineage>
</organism>
<dbReference type="EMBL" id="MF457598">
    <property type="protein sequence ID" value="AWN93265.1"/>
    <property type="molecule type" value="Genomic_RNA"/>
</dbReference>
<protein>
    <submittedName>
        <fullName evidence="2">Uncharacterized protein</fullName>
    </submittedName>
</protein>
<accession>A0A2U8Z8X4</accession>
<feature type="transmembrane region" description="Helical" evidence="1">
    <location>
        <begin position="20"/>
        <end position="37"/>
    </location>
</feature>
<sequence>MNKVLKTGPLWTLPNPLTHTWTLYLTNLIVHTSLLLLK</sequence>
<keyword evidence="1" id="KW-1133">Transmembrane helix</keyword>
<reference evidence="2" key="1">
    <citation type="submission" date="2017-07" db="EMBL/GenBank/DDBJ databases">
        <authorList>
            <person name="Sun Z.S."/>
            <person name="Albrecht U."/>
            <person name="Echele G."/>
            <person name="Lee C.C."/>
        </authorList>
    </citation>
    <scope>NUCLEOTIDE SEQUENCE</scope>
    <source>
        <strain evidence="2">OH0460-2</strain>
    </source>
</reference>
<keyword evidence="1" id="KW-0472">Membrane</keyword>
<evidence type="ECO:0000313" key="2">
    <source>
        <dbReference type="EMBL" id="AWN93265.1"/>
    </source>
</evidence>